<dbReference type="AlphaFoldDB" id="A0A2S9XK48"/>
<name>A0A2S9XK48_9BACT</name>
<dbReference type="InterPro" id="IPR025280">
    <property type="entry name" value="SNIPE"/>
</dbReference>
<dbReference type="OrthoDB" id="9811665at2"/>
<keyword evidence="5" id="KW-1185">Reference proteome</keyword>
<feature type="coiled-coil region" evidence="1">
    <location>
        <begin position="21"/>
        <end position="163"/>
    </location>
</feature>
<feature type="compositionally biased region" description="Low complexity" evidence="2">
    <location>
        <begin position="472"/>
        <end position="493"/>
    </location>
</feature>
<dbReference type="InterPro" id="IPR018306">
    <property type="entry name" value="Phage_T5_Orf172_DNA-bd"/>
</dbReference>
<dbReference type="Pfam" id="PF13455">
    <property type="entry name" value="MUG113"/>
    <property type="match status" value="1"/>
</dbReference>
<evidence type="ECO:0000313" key="4">
    <source>
        <dbReference type="EMBL" id="PRP93256.1"/>
    </source>
</evidence>
<gene>
    <name evidence="4" type="ORF">ENSA5_43510</name>
</gene>
<feature type="domain" description="Bacteriophage T5 Orf172 DNA-binding" evidence="3">
    <location>
        <begin position="361"/>
        <end position="444"/>
    </location>
</feature>
<dbReference type="SMART" id="SM00974">
    <property type="entry name" value="T5orf172"/>
    <property type="match status" value="1"/>
</dbReference>
<dbReference type="RefSeq" id="WP_106393631.1">
    <property type="nucleotide sequence ID" value="NZ_PVNK01000188.1"/>
</dbReference>
<accession>A0A2S9XK48</accession>
<evidence type="ECO:0000259" key="3">
    <source>
        <dbReference type="SMART" id="SM00974"/>
    </source>
</evidence>
<evidence type="ECO:0000256" key="1">
    <source>
        <dbReference type="SAM" id="Coils"/>
    </source>
</evidence>
<evidence type="ECO:0000313" key="5">
    <source>
        <dbReference type="Proteomes" id="UP000237968"/>
    </source>
</evidence>
<feature type="coiled-coil region" evidence="1">
    <location>
        <begin position="256"/>
        <end position="344"/>
    </location>
</feature>
<dbReference type="Proteomes" id="UP000237968">
    <property type="component" value="Unassembled WGS sequence"/>
</dbReference>
<dbReference type="EMBL" id="PVNK01000188">
    <property type="protein sequence ID" value="PRP93256.1"/>
    <property type="molecule type" value="Genomic_DNA"/>
</dbReference>
<organism evidence="4 5">
    <name type="scientific">Enhygromyxa salina</name>
    <dbReference type="NCBI Taxonomy" id="215803"/>
    <lineage>
        <taxon>Bacteria</taxon>
        <taxon>Pseudomonadati</taxon>
        <taxon>Myxococcota</taxon>
        <taxon>Polyangia</taxon>
        <taxon>Nannocystales</taxon>
        <taxon>Nannocystaceae</taxon>
        <taxon>Enhygromyxa</taxon>
    </lineage>
</organism>
<dbReference type="Pfam" id="PF13250">
    <property type="entry name" value="SNIPE"/>
    <property type="match status" value="1"/>
</dbReference>
<feature type="region of interest" description="Disordered" evidence="2">
    <location>
        <begin position="462"/>
        <end position="493"/>
    </location>
</feature>
<proteinExistence type="predicted"/>
<protein>
    <submittedName>
        <fullName evidence="4">T5orf172 domain protein</fullName>
    </submittedName>
</protein>
<reference evidence="4 5" key="1">
    <citation type="submission" date="2018-03" db="EMBL/GenBank/DDBJ databases">
        <title>Draft Genome Sequences of the Obligatory Marine Myxobacteria Enhygromyxa salina SWB005.</title>
        <authorList>
            <person name="Poehlein A."/>
            <person name="Moghaddam J.A."/>
            <person name="Harms H."/>
            <person name="Alanjari M."/>
            <person name="Koenig G.M."/>
            <person name="Daniel R."/>
            <person name="Schaeberle T.F."/>
        </authorList>
    </citation>
    <scope>NUCLEOTIDE SEQUENCE [LARGE SCALE GENOMIC DNA]</scope>
    <source>
        <strain evidence="4 5">SWB005</strain>
    </source>
</reference>
<keyword evidence="1" id="KW-0175">Coiled coil</keyword>
<evidence type="ECO:0000256" key="2">
    <source>
        <dbReference type="SAM" id="MobiDB-lite"/>
    </source>
</evidence>
<sequence length="493" mass="55867">MLGYILAAVMALALVGTILFLGQSKRRLAQVHQERGDLEQRLATAEAQLTRFQSIRDIEATLAAIRAQIVQEQQQAQATIASYHAQFDQARAQSEANLAQARAEEAQLRGQTDALRAELAHLNEQALFEAHGLYESNYDFGTADEYKRRLDDIRDLQKSMTKEGLAAVCRTTWTVEGSAAKGRKMIKDKIKLMLRAFNGECDAAIARVKYNNIESLEKRVTRAHAAINKLGAVNQCEITSAYFKYKIDELRLTHSYKEKRQAEKEEQRLIREQMREEERAQKEIEAAQKAAEAEESKLTKAIAKAQQQAESAAGKRHDQLLAKIDDLQQKLAETTSKRERAVSRAQITRSGHVYVISNIGSFGEHVYKIGMTRRLEPLDRVKELGDASVPFRFDVHAMIYCEDAPKFESELQRRFAAYQVNLVNNRKEFFKVSLDDIEAAVKELRGHVSFVRTAAAEEFRKSQALRTRRAQQRQPAQPAQPAQQPAQQQFAHA</sequence>
<comment type="caution">
    <text evidence="4">The sequence shown here is derived from an EMBL/GenBank/DDBJ whole genome shotgun (WGS) entry which is preliminary data.</text>
</comment>